<protein>
    <submittedName>
        <fullName evidence="2">Uncharacterized protein</fullName>
    </submittedName>
</protein>
<gene>
    <name evidence="2" type="ORF">JOD17_003906</name>
</gene>
<evidence type="ECO:0000256" key="1">
    <source>
        <dbReference type="SAM" id="Phobius"/>
    </source>
</evidence>
<name>A0ABS2PID0_9BACL</name>
<organism evidence="2 3">
    <name type="scientific">Geomicrobium sediminis</name>
    <dbReference type="NCBI Taxonomy" id="1347788"/>
    <lineage>
        <taxon>Bacteria</taxon>
        <taxon>Bacillati</taxon>
        <taxon>Bacillota</taxon>
        <taxon>Bacilli</taxon>
        <taxon>Bacillales</taxon>
        <taxon>Geomicrobium</taxon>
    </lineage>
</organism>
<keyword evidence="1" id="KW-1133">Transmembrane helix</keyword>
<keyword evidence="1" id="KW-0812">Transmembrane</keyword>
<reference evidence="2 3" key="1">
    <citation type="submission" date="2021-01" db="EMBL/GenBank/DDBJ databases">
        <title>Genomic Encyclopedia of Type Strains, Phase IV (KMG-IV): sequencing the most valuable type-strain genomes for metagenomic binning, comparative biology and taxonomic classification.</title>
        <authorList>
            <person name="Goeker M."/>
        </authorList>
    </citation>
    <scope>NUCLEOTIDE SEQUENCE [LARGE SCALE GENOMIC DNA]</scope>
    <source>
        <strain evidence="2 3">DSM 25540</strain>
    </source>
</reference>
<dbReference type="Proteomes" id="UP000741863">
    <property type="component" value="Unassembled WGS sequence"/>
</dbReference>
<proteinExistence type="predicted"/>
<sequence>MMTPAGLLAILGFSFIMVAISTGMAFVFFRTSSKRDV</sequence>
<keyword evidence="1" id="KW-0472">Membrane</keyword>
<dbReference type="EMBL" id="JAFBEC010000017">
    <property type="protein sequence ID" value="MBM7634780.1"/>
    <property type="molecule type" value="Genomic_DNA"/>
</dbReference>
<accession>A0ABS2PID0</accession>
<keyword evidence="3" id="KW-1185">Reference proteome</keyword>
<comment type="caution">
    <text evidence="2">The sequence shown here is derived from an EMBL/GenBank/DDBJ whole genome shotgun (WGS) entry which is preliminary data.</text>
</comment>
<evidence type="ECO:0000313" key="2">
    <source>
        <dbReference type="EMBL" id="MBM7634780.1"/>
    </source>
</evidence>
<evidence type="ECO:0000313" key="3">
    <source>
        <dbReference type="Proteomes" id="UP000741863"/>
    </source>
</evidence>
<feature type="transmembrane region" description="Helical" evidence="1">
    <location>
        <begin position="6"/>
        <end position="29"/>
    </location>
</feature>